<dbReference type="PROSITE" id="PS00584">
    <property type="entry name" value="PFKB_KINASES_2"/>
    <property type="match status" value="1"/>
</dbReference>
<dbReference type="GO" id="GO:0006000">
    <property type="term" value="P:fructose metabolic process"/>
    <property type="evidence" value="ECO:0007669"/>
    <property type="project" value="TreeGrafter"/>
</dbReference>
<dbReference type="GO" id="GO:0005829">
    <property type="term" value="C:cytosol"/>
    <property type="evidence" value="ECO:0007669"/>
    <property type="project" value="TreeGrafter"/>
</dbReference>
<accession>A0A1Q3DES9</accession>
<dbReference type="PRINTS" id="PR00990">
    <property type="entry name" value="RIBOKINASE"/>
</dbReference>
<keyword evidence="3 11" id="KW-0808">Transferase</keyword>
<dbReference type="PANTHER" id="PTHR43085:SF1">
    <property type="entry name" value="PSEUDOURIDINE KINASE-RELATED"/>
    <property type="match status" value="1"/>
</dbReference>
<dbReference type="InterPro" id="IPR029056">
    <property type="entry name" value="Ribokinase-like"/>
</dbReference>
<comment type="caution">
    <text evidence="13">The sequence shown here is derived from an EMBL/GenBank/DDBJ whole genome shotgun (WGS) entry which is preliminary data.</text>
</comment>
<dbReference type="Pfam" id="PF00294">
    <property type="entry name" value="PfkB"/>
    <property type="match status" value="1"/>
</dbReference>
<feature type="domain" description="Carbohydrate kinase PfkB" evidence="12">
    <location>
        <begin position="66"/>
        <end position="371"/>
    </location>
</feature>
<evidence type="ECO:0000256" key="4">
    <source>
        <dbReference type="ARBA" id="ARBA00022741"/>
    </source>
</evidence>
<keyword evidence="14" id="KW-1185">Reference proteome</keyword>
<evidence type="ECO:0000256" key="6">
    <source>
        <dbReference type="ARBA" id="ARBA00022840"/>
    </source>
</evidence>
<proteinExistence type="inferred from homology"/>
<sequence length="385" mass="41966">MALHSSVFCFTAGVSSSYAHRLVRFHHWTVKATAFPCPSLFSADRLNFQGKVVSRDGLLETKDSPLVVCFGEMLIDFVPTINGLSLADSPAFKKAAGGAPANVAVGIARLGGSSAFIGKVGEDEFGYMLADILKENNVNNEGMRFDPGARTALAFVTLKRNGEREFMFYRNPSADMLLQEAELDYDLIKKARIFHFGSISLITEPCKSAHIAAAKAAKDAGVLLSYDPNLRLPLWPSTEKAREGILSIWQMADIIKVSEEEISFLTQGEDPYDDAVVRKLYHPNLKLLLVTEGPDGCRYYTKEFNGRVKGLRVDAVDTTGAGDAFVAGILSQLSVDLSLLQKEDQLRDALKFANACGALTVMERGAIPALPRREAVLNAMLKPVA</sequence>
<dbReference type="Proteomes" id="UP000187406">
    <property type="component" value="Unassembled WGS sequence"/>
</dbReference>
<dbReference type="PROSITE" id="PS00583">
    <property type="entry name" value="PFKB_KINASES_1"/>
    <property type="match status" value="1"/>
</dbReference>
<protein>
    <recommendedName>
        <fullName evidence="9">fructokinase</fullName>
        <ecNumber evidence="9">2.7.1.4</ecNumber>
    </recommendedName>
</protein>
<dbReference type="GO" id="GO:0009570">
    <property type="term" value="C:chloroplast stroma"/>
    <property type="evidence" value="ECO:0007669"/>
    <property type="project" value="TreeGrafter"/>
</dbReference>
<dbReference type="EC" id="2.7.1.4" evidence="9"/>
<dbReference type="EMBL" id="BDDD01006645">
    <property type="protein sequence ID" value="GAV90813.1"/>
    <property type="molecule type" value="Genomic_DNA"/>
</dbReference>
<dbReference type="FunCoup" id="A0A1Q3DES9">
    <property type="interactions" value="518"/>
</dbReference>
<evidence type="ECO:0000313" key="14">
    <source>
        <dbReference type="Proteomes" id="UP000187406"/>
    </source>
</evidence>
<evidence type="ECO:0000256" key="1">
    <source>
        <dbReference type="ARBA" id="ARBA00004727"/>
    </source>
</evidence>
<organism evidence="13 14">
    <name type="scientific">Cephalotus follicularis</name>
    <name type="common">Albany pitcher plant</name>
    <dbReference type="NCBI Taxonomy" id="3775"/>
    <lineage>
        <taxon>Eukaryota</taxon>
        <taxon>Viridiplantae</taxon>
        <taxon>Streptophyta</taxon>
        <taxon>Embryophyta</taxon>
        <taxon>Tracheophyta</taxon>
        <taxon>Spermatophyta</taxon>
        <taxon>Magnoliopsida</taxon>
        <taxon>eudicotyledons</taxon>
        <taxon>Gunneridae</taxon>
        <taxon>Pentapetalae</taxon>
        <taxon>rosids</taxon>
        <taxon>fabids</taxon>
        <taxon>Oxalidales</taxon>
        <taxon>Cephalotaceae</taxon>
        <taxon>Cephalotus</taxon>
    </lineage>
</organism>
<dbReference type="GO" id="GO:0005524">
    <property type="term" value="F:ATP binding"/>
    <property type="evidence" value="ECO:0007669"/>
    <property type="project" value="UniProtKB-KW"/>
</dbReference>
<dbReference type="PANTHER" id="PTHR43085">
    <property type="entry name" value="HEXOKINASE FAMILY MEMBER"/>
    <property type="match status" value="1"/>
</dbReference>
<comment type="similarity">
    <text evidence="2 11">Belongs to the carbohydrate kinase PfkB family.</text>
</comment>
<evidence type="ECO:0000256" key="8">
    <source>
        <dbReference type="ARBA" id="ARBA00037195"/>
    </source>
</evidence>
<keyword evidence="4" id="KW-0547">Nucleotide-binding</keyword>
<dbReference type="CDD" id="cd01167">
    <property type="entry name" value="bac_FRK"/>
    <property type="match status" value="1"/>
</dbReference>
<evidence type="ECO:0000256" key="9">
    <source>
        <dbReference type="ARBA" id="ARBA00038887"/>
    </source>
</evidence>
<dbReference type="InterPro" id="IPR050306">
    <property type="entry name" value="PfkB_Carbo_kinase"/>
</dbReference>
<dbReference type="SUPFAM" id="SSF53613">
    <property type="entry name" value="Ribokinase-like"/>
    <property type="match status" value="1"/>
</dbReference>
<dbReference type="Gene3D" id="3.40.1190.20">
    <property type="match status" value="1"/>
</dbReference>
<evidence type="ECO:0000313" key="13">
    <source>
        <dbReference type="EMBL" id="GAV90813.1"/>
    </source>
</evidence>
<dbReference type="InterPro" id="IPR002173">
    <property type="entry name" value="Carboh/pur_kinase_PfkB_CS"/>
</dbReference>
<dbReference type="OrthoDB" id="415590at2759"/>
<evidence type="ECO:0000256" key="7">
    <source>
        <dbReference type="ARBA" id="ARBA00023277"/>
    </source>
</evidence>
<dbReference type="GO" id="GO:0008865">
    <property type="term" value="F:fructokinase activity"/>
    <property type="evidence" value="ECO:0007669"/>
    <property type="project" value="UniProtKB-EC"/>
</dbReference>
<dbReference type="STRING" id="3775.A0A1Q3DES9"/>
<dbReference type="AlphaFoldDB" id="A0A1Q3DES9"/>
<evidence type="ECO:0000256" key="5">
    <source>
        <dbReference type="ARBA" id="ARBA00022777"/>
    </source>
</evidence>
<reference evidence="14" key="1">
    <citation type="submission" date="2016-04" db="EMBL/GenBank/DDBJ databases">
        <title>Cephalotus genome sequencing.</title>
        <authorList>
            <person name="Fukushima K."/>
            <person name="Hasebe M."/>
            <person name="Fang X."/>
        </authorList>
    </citation>
    <scope>NUCLEOTIDE SEQUENCE [LARGE SCALE GENOMIC DNA]</scope>
    <source>
        <strain evidence="14">cv. St1</strain>
    </source>
</reference>
<evidence type="ECO:0000259" key="12">
    <source>
        <dbReference type="Pfam" id="PF00294"/>
    </source>
</evidence>
<comment type="catalytic activity">
    <reaction evidence="10">
        <text>D-fructose + ATP = D-fructose 6-phosphate + ADP + H(+)</text>
        <dbReference type="Rhea" id="RHEA:16125"/>
        <dbReference type="ChEBI" id="CHEBI:15378"/>
        <dbReference type="ChEBI" id="CHEBI:30616"/>
        <dbReference type="ChEBI" id="CHEBI:37721"/>
        <dbReference type="ChEBI" id="CHEBI:61527"/>
        <dbReference type="ChEBI" id="CHEBI:456216"/>
        <dbReference type="EC" id="2.7.1.4"/>
    </reaction>
</comment>
<dbReference type="InterPro" id="IPR011611">
    <property type="entry name" value="PfkB_dom"/>
</dbReference>
<evidence type="ECO:0000256" key="2">
    <source>
        <dbReference type="ARBA" id="ARBA00010688"/>
    </source>
</evidence>
<evidence type="ECO:0000256" key="3">
    <source>
        <dbReference type="ARBA" id="ARBA00022679"/>
    </source>
</evidence>
<keyword evidence="5 11" id="KW-0418">Kinase</keyword>
<dbReference type="FunFam" id="3.40.1190.20:FF:000005">
    <property type="entry name" value="Probable fructokinase-2"/>
    <property type="match status" value="1"/>
</dbReference>
<evidence type="ECO:0000256" key="11">
    <source>
        <dbReference type="RuleBase" id="RU003704"/>
    </source>
</evidence>
<gene>
    <name evidence="13" type="ORF">CFOL_v3_34215</name>
</gene>
<dbReference type="InterPro" id="IPR002139">
    <property type="entry name" value="Ribo/fructo_kinase"/>
</dbReference>
<name>A0A1Q3DES9_CEPFO</name>
<keyword evidence="7" id="KW-0119">Carbohydrate metabolism</keyword>
<evidence type="ECO:0000256" key="10">
    <source>
        <dbReference type="ARBA" id="ARBA00048451"/>
    </source>
</evidence>
<comment type="pathway">
    <text evidence="1">Glycan biosynthesis; starch biosynthesis.</text>
</comment>
<comment type="function">
    <text evidence="8">May play an important role in maintaining the flux of carbon towards starch formation.</text>
</comment>
<keyword evidence="6" id="KW-0067">ATP-binding</keyword>
<dbReference type="InParanoid" id="A0A1Q3DES9"/>